<dbReference type="CDD" id="cd08503">
    <property type="entry name" value="PBP2_NikA_DppA_OppA_like_17"/>
    <property type="match status" value="1"/>
</dbReference>
<keyword evidence="7" id="KW-1185">Reference proteome</keyword>
<dbReference type="Gene3D" id="3.90.76.10">
    <property type="entry name" value="Dipeptide-binding Protein, Domain 1"/>
    <property type="match status" value="1"/>
</dbReference>
<evidence type="ECO:0000256" key="2">
    <source>
        <dbReference type="ARBA" id="ARBA00005695"/>
    </source>
</evidence>
<dbReference type="GO" id="GO:0043190">
    <property type="term" value="C:ATP-binding cassette (ABC) transporter complex"/>
    <property type="evidence" value="ECO:0007669"/>
    <property type="project" value="InterPro"/>
</dbReference>
<dbReference type="PANTHER" id="PTHR30290">
    <property type="entry name" value="PERIPLASMIC BINDING COMPONENT OF ABC TRANSPORTER"/>
    <property type="match status" value="1"/>
</dbReference>
<name>A0A5B9DIX3_9HYPH</name>
<reference evidence="6 7" key="1">
    <citation type="journal article" date="2015" name="Int. J. Syst. Evol. Microbiol.">
        <title>Youhaiella tibetensis gen. nov., sp. nov., isolated from subsurface sediment.</title>
        <authorList>
            <person name="Wang Y.X."/>
            <person name="Huang F.Q."/>
            <person name="Nogi Y."/>
            <person name="Pang S.J."/>
            <person name="Wang P.K."/>
            <person name="Lv J."/>
        </authorList>
    </citation>
    <scope>NUCLEOTIDE SEQUENCE [LARGE SCALE GENOMIC DNA]</scope>
    <source>
        <strain evidence="7">fig4</strain>
    </source>
</reference>
<dbReference type="AlphaFoldDB" id="A0A5B9DIX3"/>
<dbReference type="KEGG" id="yti:FNA67_02405"/>
<accession>A0A5B9DIX3</accession>
<comment type="similarity">
    <text evidence="2">Belongs to the bacterial solute-binding protein 5 family.</text>
</comment>
<keyword evidence="4" id="KW-0732">Signal</keyword>
<evidence type="ECO:0000256" key="3">
    <source>
        <dbReference type="ARBA" id="ARBA00022448"/>
    </source>
</evidence>
<evidence type="ECO:0000313" key="6">
    <source>
        <dbReference type="EMBL" id="QEE19094.1"/>
    </source>
</evidence>
<evidence type="ECO:0000256" key="1">
    <source>
        <dbReference type="ARBA" id="ARBA00004418"/>
    </source>
</evidence>
<dbReference type="Proteomes" id="UP000321062">
    <property type="component" value="Chromosome"/>
</dbReference>
<sequence length="555" mass="59887">MGSREILDKFFNRHTSFQLEVADQLRNDVKSGALSRREVLKRGSALGLSLGLLGGLFGFDKSVLAQETPKQGGVLKLGIARPRGVVDPLTSRSRSEGFVLKPVLPPLGRLQADGSLAPGLAESWAPNEDATVWTFKFRPTKWISGEAFTAHDIAAALDLLLDPASPSPTVSGYRGILSHGNYEVPDDQTLVFHLDRAYVDFPYIVSYGATAWFPKGYTQGDFAKGTVGGVGPFLLKEYSADRGASYVKNPDYWDAANIHLDGLEIVFFDDDQSMALALQGGQVDALPVLASSAVLAISANPDFEVLSARSSAYNSIRMQVDAEPFTDKRVRQALAYSIDRQAIVNTIYSGAADLGNDHVFAPAFLQSAVVNEAIPQRVRDIAKAKQLLADAGHADGLKLTLTSQQYADIPQYLQLVQSQAKEAGFDITLDLKSQAEYYGADANQPWLSVPFGATDWGERATPGAMITPAYLTGAPFNESKYSSADFDAAAKAFDGEIDVAKRGQLAIDAAKIMHEDTPTIIGYFAQTRRPVNKKVKGFPAGPASQLDLTGTWLDA</sequence>
<dbReference type="InterPro" id="IPR030678">
    <property type="entry name" value="Peptide/Ni-bd"/>
</dbReference>
<dbReference type="PIRSF" id="PIRSF002741">
    <property type="entry name" value="MppA"/>
    <property type="match status" value="1"/>
</dbReference>
<dbReference type="Gene3D" id="3.40.190.10">
    <property type="entry name" value="Periplasmic binding protein-like II"/>
    <property type="match status" value="1"/>
</dbReference>
<keyword evidence="3" id="KW-0813">Transport</keyword>
<dbReference type="EMBL" id="CP041690">
    <property type="protein sequence ID" value="QEE19094.1"/>
    <property type="molecule type" value="Genomic_DNA"/>
</dbReference>
<dbReference type="InterPro" id="IPR000914">
    <property type="entry name" value="SBP_5_dom"/>
</dbReference>
<dbReference type="Pfam" id="PF00496">
    <property type="entry name" value="SBP_bac_5"/>
    <property type="match status" value="1"/>
</dbReference>
<dbReference type="OrthoDB" id="9803988at2"/>
<organism evidence="6 7">
    <name type="scientific">Paradevosia tibetensis</name>
    <dbReference type="NCBI Taxonomy" id="1447062"/>
    <lineage>
        <taxon>Bacteria</taxon>
        <taxon>Pseudomonadati</taxon>
        <taxon>Pseudomonadota</taxon>
        <taxon>Alphaproteobacteria</taxon>
        <taxon>Hyphomicrobiales</taxon>
        <taxon>Devosiaceae</taxon>
        <taxon>Paradevosia</taxon>
    </lineage>
</organism>
<dbReference type="GO" id="GO:0030288">
    <property type="term" value="C:outer membrane-bounded periplasmic space"/>
    <property type="evidence" value="ECO:0007669"/>
    <property type="project" value="UniProtKB-ARBA"/>
</dbReference>
<feature type="domain" description="Solute-binding protein family 5" evidence="5">
    <location>
        <begin position="116"/>
        <end position="456"/>
    </location>
</feature>
<dbReference type="SUPFAM" id="SSF53850">
    <property type="entry name" value="Periplasmic binding protein-like II"/>
    <property type="match status" value="1"/>
</dbReference>
<dbReference type="GO" id="GO:0015833">
    <property type="term" value="P:peptide transport"/>
    <property type="evidence" value="ECO:0007669"/>
    <property type="project" value="TreeGrafter"/>
</dbReference>
<proteinExistence type="inferred from homology"/>
<dbReference type="InterPro" id="IPR039424">
    <property type="entry name" value="SBP_5"/>
</dbReference>
<evidence type="ECO:0000259" key="5">
    <source>
        <dbReference type="Pfam" id="PF00496"/>
    </source>
</evidence>
<dbReference type="PANTHER" id="PTHR30290:SF10">
    <property type="entry name" value="PERIPLASMIC OLIGOPEPTIDE-BINDING PROTEIN-RELATED"/>
    <property type="match status" value="1"/>
</dbReference>
<comment type="subcellular location">
    <subcellularLocation>
        <location evidence="1">Periplasm</location>
    </subcellularLocation>
</comment>
<evidence type="ECO:0000313" key="7">
    <source>
        <dbReference type="Proteomes" id="UP000321062"/>
    </source>
</evidence>
<gene>
    <name evidence="6" type="ORF">FNA67_02405</name>
</gene>
<dbReference type="Gene3D" id="3.10.105.10">
    <property type="entry name" value="Dipeptide-binding Protein, Domain 3"/>
    <property type="match status" value="1"/>
</dbReference>
<evidence type="ECO:0000256" key="4">
    <source>
        <dbReference type="ARBA" id="ARBA00022729"/>
    </source>
</evidence>
<protein>
    <submittedName>
        <fullName evidence="6">ABC transporter substrate-binding protein</fullName>
    </submittedName>
</protein>
<dbReference type="GO" id="GO:1904680">
    <property type="term" value="F:peptide transmembrane transporter activity"/>
    <property type="evidence" value="ECO:0007669"/>
    <property type="project" value="TreeGrafter"/>
</dbReference>